<dbReference type="OrthoDB" id="10251809at2759"/>
<gene>
    <name evidence="3" type="ORF">KOW79_011572</name>
</gene>
<dbReference type="PANTHER" id="PTHR46228:SF1">
    <property type="entry name" value="KELCH DOMAIN-CONTAINING PROTEIN 1"/>
    <property type="match status" value="1"/>
</dbReference>
<dbReference type="Proteomes" id="UP000824219">
    <property type="component" value="Linkage Group LG13"/>
</dbReference>
<evidence type="ECO:0000256" key="2">
    <source>
        <dbReference type="ARBA" id="ARBA00022737"/>
    </source>
</evidence>
<comment type="caution">
    <text evidence="3">The sequence shown here is derived from an EMBL/GenBank/DDBJ whole genome shotgun (WGS) entry which is preliminary data.</text>
</comment>
<dbReference type="EMBL" id="JAHKSW010000013">
    <property type="protein sequence ID" value="KAG7325256.1"/>
    <property type="molecule type" value="Genomic_DNA"/>
</dbReference>
<sequence length="456" mass="51697">MSKLQIHRNLEKDKEGKCKNQRLRQYIFTLKKWAQEPYKTKESSSSSVEIVTELPDFESRLMAAPSRSDHVAVLLGNVLHVWGGLQYVDGEEVVLPSDEIWLYDLESGVWARMGMGGELPPLLSQTCGSLLSGTLYVFGGRDSDDYTNQMYCVDLQDGKYTWRKLNACDGTPPSPRDRHSCWVYKNRLIYFGGYGWKTVREISNYKSFTVDETSWVTNGRVVFRFWGWNNEVHVFEPDTATWTEPQTQGQPPKPRGSHASAILGSKGYICGGLETQTIDIHCLDLVTFTWTQIEPLAPPLPMGRSLHTLTPTSHNTLFLFGGLSISGQVLSDGWEFDTVKREWTEKPHSHRDKPRVWHSAVQGKDNDVVVYGGSRDYILVMDMVAVLRSPSQSHCGDVLVFQSQPYSLTRLCEDCIGKHGSVLLEKVSSLPPRIQGTLHKRISYFKTEMREQSGYT</sequence>
<reference evidence="3 4" key="1">
    <citation type="submission" date="2021-06" db="EMBL/GenBank/DDBJ databases">
        <title>Chromosome-level genome assembly of the red-tail catfish (Hemibagrus wyckioides).</title>
        <authorList>
            <person name="Shao F."/>
        </authorList>
    </citation>
    <scope>NUCLEOTIDE SEQUENCE [LARGE SCALE GENOMIC DNA]</scope>
    <source>
        <strain evidence="3">EC202008001</strain>
        <tissue evidence="3">Blood</tissue>
    </source>
</reference>
<accession>A0A9D3NKH7</accession>
<keyword evidence="4" id="KW-1185">Reference proteome</keyword>
<keyword evidence="2" id="KW-0677">Repeat</keyword>
<dbReference type="PANTHER" id="PTHR46228">
    <property type="entry name" value="KELCH DOMAIN-CONTAINING PROTEIN"/>
    <property type="match status" value="1"/>
</dbReference>
<dbReference type="Gene3D" id="2.120.10.80">
    <property type="entry name" value="Kelch-type beta propeller"/>
    <property type="match status" value="2"/>
</dbReference>
<evidence type="ECO:0008006" key="5">
    <source>
        <dbReference type="Google" id="ProtNLM"/>
    </source>
</evidence>
<dbReference type="Pfam" id="PF24681">
    <property type="entry name" value="Kelch_KLHDC2_KLHL20_DRC7"/>
    <property type="match status" value="1"/>
</dbReference>
<protein>
    <recommendedName>
        <fullName evidence="5">Kelch domain-containing protein 1</fullName>
    </recommendedName>
</protein>
<dbReference type="InterPro" id="IPR011043">
    <property type="entry name" value="Gal_Oxase/kelch_b-propeller"/>
</dbReference>
<dbReference type="InterPro" id="IPR015915">
    <property type="entry name" value="Kelch-typ_b-propeller"/>
</dbReference>
<evidence type="ECO:0000313" key="4">
    <source>
        <dbReference type="Proteomes" id="UP000824219"/>
    </source>
</evidence>
<dbReference type="AlphaFoldDB" id="A0A9D3NKH7"/>
<evidence type="ECO:0000313" key="3">
    <source>
        <dbReference type="EMBL" id="KAG7325256.1"/>
    </source>
</evidence>
<name>A0A9D3NKH7_9TELE</name>
<keyword evidence="1" id="KW-0880">Kelch repeat</keyword>
<dbReference type="SUPFAM" id="SSF50965">
    <property type="entry name" value="Galactose oxidase, central domain"/>
    <property type="match status" value="1"/>
</dbReference>
<organism evidence="3 4">
    <name type="scientific">Hemibagrus wyckioides</name>
    <dbReference type="NCBI Taxonomy" id="337641"/>
    <lineage>
        <taxon>Eukaryota</taxon>
        <taxon>Metazoa</taxon>
        <taxon>Chordata</taxon>
        <taxon>Craniata</taxon>
        <taxon>Vertebrata</taxon>
        <taxon>Euteleostomi</taxon>
        <taxon>Actinopterygii</taxon>
        <taxon>Neopterygii</taxon>
        <taxon>Teleostei</taxon>
        <taxon>Ostariophysi</taxon>
        <taxon>Siluriformes</taxon>
        <taxon>Bagridae</taxon>
        <taxon>Hemibagrus</taxon>
    </lineage>
</organism>
<dbReference type="SUPFAM" id="SSF117281">
    <property type="entry name" value="Kelch motif"/>
    <property type="match status" value="1"/>
</dbReference>
<proteinExistence type="predicted"/>
<evidence type="ECO:0000256" key="1">
    <source>
        <dbReference type="ARBA" id="ARBA00022441"/>
    </source>
</evidence>